<dbReference type="InterPro" id="IPR023342">
    <property type="entry name" value="APO_dom"/>
</dbReference>
<dbReference type="PROSITE" id="PS51499">
    <property type="entry name" value="APO"/>
    <property type="match status" value="2"/>
</dbReference>
<dbReference type="EMBL" id="JBAMMX010000005">
    <property type="protein sequence ID" value="KAK6940980.1"/>
    <property type="molecule type" value="Genomic_DNA"/>
</dbReference>
<evidence type="ECO:0000259" key="1">
    <source>
        <dbReference type="PROSITE" id="PS51499"/>
    </source>
</evidence>
<reference evidence="2 3" key="1">
    <citation type="submission" date="2023-12" db="EMBL/GenBank/DDBJ databases">
        <title>A high-quality genome assembly for Dillenia turbinata (Dilleniales).</title>
        <authorList>
            <person name="Chanderbali A."/>
        </authorList>
    </citation>
    <scope>NUCLEOTIDE SEQUENCE [LARGE SCALE GENOMIC DNA]</scope>
    <source>
        <strain evidence="2">LSX21</strain>
        <tissue evidence="2">Leaf</tissue>
    </source>
</reference>
<proteinExistence type="predicted"/>
<dbReference type="Proteomes" id="UP001370490">
    <property type="component" value="Unassembled WGS sequence"/>
</dbReference>
<keyword evidence="3" id="KW-1185">Reference proteome</keyword>
<feature type="domain" description="APO" evidence="1">
    <location>
        <begin position="111"/>
        <end position="195"/>
    </location>
</feature>
<accession>A0AAN8ZP54</accession>
<dbReference type="Pfam" id="PF05634">
    <property type="entry name" value="APO_RNA-bind"/>
    <property type="match status" value="2"/>
</dbReference>
<evidence type="ECO:0000313" key="3">
    <source>
        <dbReference type="Proteomes" id="UP001370490"/>
    </source>
</evidence>
<dbReference type="GO" id="GO:0003723">
    <property type="term" value="F:RNA binding"/>
    <property type="evidence" value="ECO:0007669"/>
    <property type="project" value="InterPro"/>
</dbReference>
<comment type="caution">
    <text evidence="2">The sequence shown here is derived from an EMBL/GenBank/DDBJ whole genome shotgun (WGS) entry which is preliminary data.</text>
</comment>
<dbReference type="AlphaFoldDB" id="A0AAN8ZP54"/>
<feature type="domain" description="APO" evidence="1">
    <location>
        <begin position="284"/>
        <end position="370"/>
    </location>
</feature>
<sequence length="392" mass="44341">MITRKSAASANFGNKLDHICALFSSGSACLELPNKRKKFERKPLVTGINELKRRARVEKEMRRKVQEVVLKPPENGLLIKELVPVAHEVYAAREKLYACIPRVLESIPIYACSLCEEVHVGHPPHKIRTCYAAGSPANKEHTWQGGGLENILPTVESYHLYDRLGRAVSHNERLEVDRIPAILELCIQAGVDIPEYPTRRRAFPVYRIAGRMLDFERKFPREDTPGKDINPQGFWERRNNSIEKTKPVDSPSDNPKGYAIQGMAAWEKIREGAAKLMEKYGAQTCGYCSEVQVGPKGHRVRQCQAFKHQMRDGQHAWQEATIDDLVPPVFVWHVRELDRGKPLVNSLKRYYGKLPAVVELFAQAGAKVGEHYTGLIREDVAVPAPDEEKLVV</sequence>
<name>A0AAN8ZP54_9MAGN</name>
<organism evidence="2 3">
    <name type="scientific">Dillenia turbinata</name>
    <dbReference type="NCBI Taxonomy" id="194707"/>
    <lineage>
        <taxon>Eukaryota</taxon>
        <taxon>Viridiplantae</taxon>
        <taxon>Streptophyta</taxon>
        <taxon>Embryophyta</taxon>
        <taxon>Tracheophyta</taxon>
        <taxon>Spermatophyta</taxon>
        <taxon>Magnoliopsida</taxon>
        <taxon>eudicotyledons</taxon>
        <taxon>Gunneridae</taxon>
        <taxon>Pentapetalae</taxon>
        <taxon>Dilleniales</taxon>
        <taxon>Dilleniaceae</taxon>
        <taxon>Dillenia</taxon>
    </lineage>
</organism>
<dbReference type="PANTHER" id="PTHR10388">
    <property type="entry name" value="EUKARYOTIC TRANSLATION INITIATION FACTOR SUI1"/>
    <property type="match status" value="1"/>
</dbReference>
<gene>
    <name evidence="2" type="ORF">RJ641_030511</name>
</gene>
<protein>
    <submittedName>
        <fullName evidence="2">APO domain</fullName>
    </submittedName>
</protein>
<dbReference type="PROSITE" id="PS51257">
    <property type="entry name" value="PROKAR_LIPOPROTEIN"/>
    <property type="match status" value="1"/>
</dbReference>
<evidence type="ECO:0000313" key="2">
    <source>
        <dbReference type="EMBL" id="KAK6940980.1"/>
    </source>
</evidence>